<name>A0A7M1RTJ1_9CAUD</name>
<reference evidence="1 2" key="1">
    <citation type="submission" date="2020-07" db="EMBL/GenBank/DDBJ databases">
        <title>Taxonomic proposal: Crassvirales, a new order of highly abundant and diverse bacterial viruses.</title>
        <authorList>
            <person name="Shkoporov A.N."/>
            <person name="Stockdale S.R."/>
            <person name="Guerin E."/>
            <person name="Ross R.P."/>
            <person name="Hill C."/>
        </authorList>
    </citation>
    <scope>NUCLEOTIDE SEQUENCE [LARGE SCALE GENOMIC DNA]</scope>
</reference>
<dbReference type="Proteomes" id="UP000594028">
    <property type="component" value="Segment"/>
</dbReference>
<sequence>MFDIQGSKIQLKTEDLAIPPFKDFYNKSKDKQAAIKKIEFIIWRYKWNTPYEAYPEKERTWRVAKDVFNDEHYVPDTDVQELAKRFNEFLETPMTRLLTCSKHAAEAIMDVMNNYSGSDLDIDSATKVSKLLKDVSGIIKSLDLAMKQAKAEQAETGRVKGGGVIGLYENPR</sequence>
<protein>
    <submittedName>
        <fullName evidence="1">Uncharacterized protein</fullName>
    </submittedName>
</protein>
<dbReference type="RefSeq" id="YP_010113288.1">
    <property type="nucleotide sequence ID" value="NC_055901.1"/>
</dbReference>
<evidence type="ECO:0000313" key="1">
    <source>
        <dbReference type="EMBL" id="QOR57648.1"/>
    </source>
</evidence>
<keyword evidence="2" id="KW-1185">Reference proteome</keyword>
<dbReference type="EMBL" id="MT774408">
    <property type="protein sequence ID" value="QOR57648.1"/>
    <property type="molecule type" value="Genomic_DNA"/>
</dbReference>
<accession>A0A7M1RTJ1</accession>
<evidence type="ECO:0000313" key="2">
    <source>
        <dbReference type="Proteomes" id="UP000594028"/>
    </source>
</evidence>
<dbReference type="GeneID" id="65131801"/>
<proteinExistence type="predicted"/>
<organism evidence="1 2">
    <name type="scientific">uncultured phage cr130_1</name>
    <dbReference type="NCBI Taxonomy" id="2772092"/>
    <lineage>
        <taxon>Viruses</taxon>
        <taxon>Duplodnaviria</taxon>
        <taxon>Heunggongvirae</taxon>
        <taxon>Uroviricota</taxon>
        <taxon>Caudoviricetes</taxon>
        <taxon>Crassvirales</taxon>
        <taxon>Suoliviridae</taxon>
        <taxon>Oafivirinae</taxon>
        <taxon>Chuhaivirus</taxon>
        <taxon>Chuhaivirus simiae</taxon>
    </lineage>
</organism>
<dbReference type="KEGG" id="vg:65131801"/>